<keyword evidence="3 5" id="KW-1133">Transmembrane helix</keyword>
<protein>
    <recommendedName>
        <fullName evidence="8">Major facilitator superfamily (MFS) profile domain-containing protein</fullName>
    </recommendedName>
</protein>
<feature type="transmembrane region" description="Helical" evidence="5">
    <location>
        <begin position="463"/>
        <end position="481"/>
    </location>
</feature>
<evidence type="ECO:0000256" key="5">
    <source>
        <dbReference type="SAM" id="Phobius"/>
    </source>
</evidence>
<gene>
    <name evidence="6" type="ORF">TRICI_000496</name>
</gene>
<comment type="subcellular location">
    <subcellularLocation>
        <location evidence="1">Membrane</location>
        <topology evidence="1">Multi-pass membrane protein</topology>
    </subcellularLocation>
</comment>
<keyword evidence="7" id="KW-1185">Reference proteome</keyword>
<feature type="transmembrane region" description="Helical" evidence="5">
    <location>
        <begin position="355"/>
        <end position="378"/>
    </location>
</feature>
<feature type="transmembrane region" description="Helical" evidence="5">
    <location>
        <begin position="399"/>
        <end position="418"/>
    </location>
</feature>
<feature type="transmembrane region" description="Helical" evidence="5">
    <location>
        <begin position="127"/>
        <end position="143"/>
    </location>
</feature>
<feature type="transmembrane region" description="Helical" evidence="5">
    <location>
        <begin position="493"/>
        <end position="512"/>
    </location>
</feature>
<keyword evidence="4 5" id="KW-0472">Membrane</keyword>
<evidence type="ECO:0000313" key="6">
    <source>
        <dbReference type="EMBL" id="KAA8917341.1"/>
    </source>
</evidence>
<feature type="transmembrane region" description="Helical" evidence="5">
    <location>
        <begin position="189"/>
        <end position="209"/>
    </location>
</feature>
<feature type="transmembrane region" description="Helical" evidence="5">
    <location>
        <begin position="101"/>
        <end position="120"/>
    </location>
</feature>
<feature type="transmembrane region" description="Helical" evidence="5">
    <location>
        <begin position="215"/>
        <end position="235"/>
    </location>
</feature>
<dbReference type="InterPro" id="IPR036259">
    <property type="entry name" value="MFS_trans_sf"/>
</dbReference>
<dbReference type="Proteomes" id="UP000761534">
    <property type="component" value="Unassembled WGS sequence"/>
</dbReference>
<dbReference type="PANTHER" id="PTHR23502">
    <property type="entry name" value="MAJOR FACILITATOR SUPERFAMILY"/>
    <property type="match status" value="1"/>
</dbReference>
<dbReference type="Pfam" id="PF07690">
    <property type="entry name" value="MFS_1"/>
    <property type="match status" value="1"/>
</dbReference>
<comment type="caution">
    <text evidence="6">The sequence shown here is derived from an EMBL/GenBank/DDBJ whole genome shotgun (WGS) entry which is preliminary data.</text>
</comment>
<organism evidence="6 7">
    <name type="scientific">Trichomonascus ciferrii</name>
    <dbReference type="NCBI Taxonomy" id="44093"/>
    <lineage>
        <taxon>Eukaryota</taxon>
        <taxon>Fungi</taxon>
        <taxon>Dikarya</taxon>
        <taxon>Ascomycota</taxon>
        <taxon>Saccharomycotina</taxon>
        <taxon>Dipodascomycetes</taxon>
        <taxon>Dipodascales</taxon>
        <taxon>Trichomonascaceae</taxon>
        <taxon>Trichomonascus</taxon>
        <taxon>Trichomonascus ciferrii complex</taxon>
    </lineage>
</organism>
<dbReference type="Gene3D" id="1.20.1250.20">
    <property type="entry name" value="MFS general substrate transporter like domains"/>
    <property type="match status" value="1"/>
</dbReference>
<evidence type="ECO:0000256" key="1">
    <source>
        <dbReference type="ARBA" id="ARBA00004141"/>
    </source>
</evidence>
<accession>A0A642VD76</accession>
<keyword evidence="2 5" id="KW-0812">Transmembrane</keyword>
<evidence type="ECO:0000313" key="7">
    <source>
        <dbReference type="Proteomes" id="UP000761534"/>
    </source>
</evidence>
<dbReference type="GO" id="GO:0022857">
    <property type="term" value="F:transmembrane transporter activity"/>
    <property type="evidence" value="ECO:0007669"/>
    <property type="project" value="InterPro"/>
</dbReference>
<proteinExistence type="predicted"/>
<dbReference type="InterPro" id="IPR011701">
    <property type="entry name" value="MFS"/>
</dbReference>
<dbReference type="AlphaFoldDB" id="A0A642VD76"/>
<name>A0A642VD76_9ASCO</name>
<evidence type="ECO:0000256" key="3">
    <source>
        <dbReference type="ARBA" id="ARBA00022989"/>
    </source>
</evidence>
<feature type="transmembrane region" description="Helical" evidence="5">
    <location>
        <begin position="59"/>
        <end position="81"/>
    </location>
</feature>
<dbReference type="GO" id="GO:0005886">
    <property type="term" value="C:plasma membrane"/>
    <property type="evidence" value="ECO:0007669"/>
    <property type="project" value="TreeGrafter"/>
</dbReference>
<dbReference type="EMBL" id="SWFS01000043">
    <property type="protein sequence ID" value="KAA8917341.1"/>
    <property type="molecule type" value="Genomic_DNA"/>
</dbReference>
<dbReference type="VEuPathDB" id="FungiDB:TRICI_000496"/>
<dbReference type="PANTHER" id="PTHR23502:SF50">
    <property type="entry name" value="TRANSPORTER, PUTATIVE (AFU_ORTHOLOGUE AFUA_5G00430)-RELATED"/>
    <property type="match status" value="1"/>
</dbReference>
<evidence type="ECO:0000256" key="4">
    <source>
        <dbReference type="ARBA" id="ARBA00023136"/>
    </source>
</evidence>
<dbReference type="SUPFAM" id="SSF103473">
    <property type="entry name" value="MFS general substrate transporter"/>
    <property type="match status" value="1"/>
</dbReference>
<feature type="transmembrane region" description="Helical" evidence="5">
    <location>
        <begin position="310"/>
        <end position="335"/>
    </location>
</feature>
<evidence type="ECO:0000256" key="2">
    <source>
        <dbReference type="ARBA" id="ARBA00022692"/>
    </source>
</evidence>
<sequence length="540" mass="60715">MGQDEEKRGEKSVNSATSIRQVKLESADFTLHNSRGINLRPVPSSDPNDPLNWPKWRKLYNMTIVSLYTLMCYALLCVAVPSWTTMSKDLGFSFNEFNNSYALSLGTTGIGCILFIPLTIDYGRRPIYIVSGFGMILFCAWSAKMNSVWELYVTQAIQGLVTSTAEIIVQMTISDMFFVHERASMNGMYLVFCYLGNNMAQVAGGYVTLSQGWRWNYWWCLILMAGLQLLILFTFEETKYVRNNPARPTSIAFDKLQAMSVTNAIEPNNDSKTPWIDFTIPKRTYLQKMALYTKTEAPEKSTWRKWLGPCIIIFKFPLVLFVAVQYGFSVAWTSIMSTTASLYLGKDPYNFSSAAIGNINISPFVGTVIGTIIGGILCDWSVVQLSKWNNGLFKPEYRLYSAILPSLAIIGSLFMYGYGFHNHDAWIVPVFAYGMASFGGTALSDSILTYLMDSYREMIGQSMIGVVVVQNIIPMALVFGIKPWNDAIGIDKVMCICGGLSIAALLTIFPMIKYGKKVRQRSEGPYEEFLRNFTREARLA</sequence>
<evidence type="ECO:0008006" key="8">
    <source>
        <dbReference type="Google" id="ProtNLM"/>
    </source>
</evidence>
<reference evidence="6" key="1">
    <citation type="journal article" date="2019" name="G3 (Bethesda)">
        <title>Genome Assemblies of Two Rare Opportunistic Yeast Pathogens: Diutina rugosa (syn. Candida rugosa) and Trichomonascus ciferrii (syn. Candida ciferrii).</title>
        <authorList>
            <person name="Mixao V."/>
            <person name="Saus E."/>
            <person name="Hansen A.P."/>
            <person name="Lass-Florl C."/>
            <person name="Gabaldon T."/>
        </authorList>
    </citation>
    <scope>NUCLEOTIDE SEQUENCE</scope>
    <source>
        <strain evidence="6">CBS 4856</strain>
    </source>
</reference>
<dbReference type="OrthoDB" id="5215911at2759"/>
<feature type="transmembrane region" description="Helical" evidence="5">
    <location>
        <begin position="430"/>
        <end position="451"/>
    </location>
</feature>